<dbReference type="Proteomes" id="UP001138961">
    <property type="component" value="Unassembled WGS sequence"/>
</dbReference>
<accession>A0ABS8BTJ7</accession>
<dbReference type="RefSeq" id="WP_226747861.1">
    <property type="nucleotide sequence ID" value="NZ_JAJATZ010000003.1"/>
</dbReference>
<comment type="caution">
    <text evidence="1">The sequence shown here is derived from an EMBL/GenBank/DDBJ whole genome shotgun (WGS) entry which is preliminary data.</text>
</comment>
<gene>
    <name evidence="1" type="ORF">LGQ03_07245</name>
</gene>
<evidence type="ECO:0000313" key="2">
    <source>
        <dbReference type="Proteomes" id="UP001138961"/>
    </source>
</evidence>
<proteinExistence type="predicted"/>
<name>A0ABS8BTJ7_9RHOB</name>
<reference evidence="1" key="1">
    <citation type="submission" date="2021-10" db="EMBL/GenBank/DDBJ databases">
        <title>Loktanella gaetbuli sp. nov., isolated from a tidal flat.</title>
        <authorList>
            <person name="Park S."/>
            <person name="Yoon J.-H."/>
        </authorList>
    </citation>
    <scope>NUCLEOTIDE SEQUENCE</scope>
    <source>
        <strain evidence="1">TSTF-M6</strain>
    </source>
</reference>
<dbReference type="EMBL" id="JAJATZ010000003">
    <property type="protein sequence ID" value="MCB5199031.1"/>
    <property type="molecule type" value="Genomic_DNA"/>
</dbReference>
<organism evidence="1 2">
    <name type="scientific">Loktanella gaetbuli</name>
    <dbReference type="NCBI Taxonomy" id="2881335"/>
    <lineage>
        <taxon>Bacteria</taxon>
        <taxon>Pseudomonadati</taxon>
        <taxon>Pseudomonadota</taxon>
        <taxon>Alphaproteobacteria</taxon>
        <taxon>Rhodobacterales</taxon>
        <taxon>Roseobacteraceae</taxon>
        <taxon>Loktanella</taxon>
    </lineage>
</organism>
<protein>
    <submittedName>
        <fullName evidence="1">Uncharacterized protein</fullName>
    </submittedName>
</protein>
<keyword evidence="2" id="KW-1185">Reference proteome</keyword>
<sequence length="199" mass="22349">MISIADNIDEFQRGLSDFARNQLPFAVSQALNDTVGEVEEAWRVQLQRRLDNPTPFTLRGTFKQRSSKTRLTASVAFRDIQSSYLRRLVTGGTRLPRNRALLMPVGQRTNKYGNMPRGAVKRVLAKPNVFSGKVNGVGGIWQRPARRAKGGKPKLLIAFRPQARYAKQLDLQRPAEGRARTAFPTRFGVRFRAAIASAR</sequence>
<evidence type="ECO:0000313" key="1">
    <source>
        <dbReference type="EMBL" id="MCB5199031.1"/>
    </source>
</evidence>